<dbReference type="Proteomes" id="UP001367676">
    <property type="component" value="Unassembled WGS sequence"/>
</dbReference>
<evidence type="ECO:0000313" key="3">
    <source>
        <dbReference type="Proteomes" id="UP001367676"/>
    </source>
</evidence>
<dbReference type="EMBL" id="JBBCAQ010000018">
    <property type="protein sequence ID" value="KAK7595560.1"/>
    <property type="molecule type" value="Genomic_DNA"/>
</dbReference>
<feature type="region of interest" description="Disordered" evidence="1">
    <location>
        <begin position="16"/>
        <end position="35"/>
    </location>
</feature>
<dbReference type="Pfam" id="PF03564">
    <property type="entry name" value="DUF1759"/>
    <property type="match status" value="1"/>
</dbReference>
<reference evidence="2 3" key="1">
    <citation type="submission" date="2024-03" db="EMBL/GenBank/DDBJ databases">
        <title>Adaptation during the transition from Ophiocordyceps entomopathogen to insect associate is accompanied by gene loss and intensified selection.</title>
        <authorList>
            <person name="Ward C.M."/>
            <person name="Onetto C.A."/>
            <person name="Borneman A.R."/>
        </authorList>
    </citation>
    <scope>NUCLEOTIDE SEQUENCE [LARGE SCALE GENOMIC DNA]</scope>
    <source>
        <strain evidence="2">AWRI1</strain>
        <tissue evidence="2">Single Adult Female</tissue>
    </source>
</reference>
<accession>A0AAN9Y744</accession>
<gene>
    <name evidence="2" type="ORF">V9T40_013385</name>
</gene>
<evidence type="ECO:0000313" key="2">
    <source>
        <dbReference type="EMBL" id="KAK7595560.1"/>
    </source>
</evidence>
<protein>
    <submittedName>
        <fullName evidence="2">Uncharacterized protein</fullName>
    </submittedName>
</protein>
<evidence type="ECO:0000256" key="1">
    <source>
        <dbReference type="SAM" id="MobiDB-lite"/>
    </source>
</evidence>
<proteinExistence type="predicted"/>
<dbReference type="Gene3D" id="3.30.420.10">
    <property type="entry name" value="Ribonuclease H-like superfamily/Ribonuclease H"/>
    <property type="match status" value="1"/>
</dbReference>
<name>A0AAN9Y744_9HEMI</name>
<keyword evidence="3" id="KW-1185">Reference proteome</keyword>
<dbReference type="GO" id="GO:0003676">
    <property type="term" value="F:nucleic acid binding"/>
    <property type="evidence" value="ECO:0007669"/>
    <property type="project" value="InterPro"/>
</dbReference>
<organism evidence="2 3">
    <name type="scientific">Parthenolecanium corni</name>
    <dbReference type="NCBI Taxonomy" id="536013"/>
    <lineage>
        <taxon>Eukaryota</taxon>
        <taxon>Metazoa</taxon>
        <taxon>Ecdysozoa</taxon>
        <taxon>Arthropoda</taxon>
        <taxon>Hexapoda</taxon>
        <taxon>Insecta</taxon>
        <taxon>Pterygota</taxon>
        <taxon>Neoptera</taxon>
        <taxon>Paraneoptera</taxon>
        <taxon>Hemiptera</taxon>
        <taxon>Sternorrhyncha</taxon>
        <taxon>Coccoidea</taxon>
        <taxon>Coccidae</taxon>
        <taxon>Parthenolecanium</taxon>
    </lineage>
</organism>
<dbReference type="InterPro" id="IPR036397">
    <property type="entry name" value="RNaseH_sf"/>
</dbReference>
<dbReference type="InterPro" id="IPR005312">
    <property type="entry name" value="DUF1759"/>
</dbReference>
<dbReference type="AlphaFoldDB" id="A0AAN9Y744"/>
<comment type="caution">
    <text evidence="2">The sequence shown here is derived from an EMBL/GenBank/DDBJ whole genome shotgun (WGS) entry which is preliminary data.</text>
</comment>
<sequence>MAAAATVVANNGEAAMGAAGGDRRNNGNGRRRGNDYLNNINARVGVVDLELKRMRELELNVIYQILELHRLQTRHEESTPFKVFLPSRTAQIFPNDEAIAEFLNQVNGIKITMGIQRNSDNLEFCNEQEEEMDDDIDEDLSLEESTPFKVFLPSRTAQIFPNDEAIAEFLNQVNGIKITMGIQRNSDNLEFCNEQEEEMDDDIDEDLSLEESTPFKVFLPSRTAQIFPNDEAIAEFLNQVNGIKITMGIQRNSDNLEFCNEQEEEMDDDIDEDLSLEESTPFKVFLPSRTAQIFPNDEAIAEFLNQVNGIKITMGIQRNSDNLEFCNEQEEEMDDDIDEDLSLGAQNYNPDVLTVHFTDDSQSCPVSYPLPLVGVISLPLGSVGHTSQRILCAGRVNSTFLQSELTISEVSIPELRAPIICSDYQFPTLTQLNICEIQRTQDQLLTAQAESHFSHNISDAVHMCDQIQLDDDLPVAVGSIDIESDELLHTAIVGRYWYTESISAEEYDTITDNDTFSIAIHNNSTLKEEWKMKALTDCIKGEAAAILGKLDKTAENYTAAIELLQLRFGDPLRSSQVLKGAHFASEEVMKAACTGVLDVMEEEAFANCFQSWKARMEKCVRAAGEYIEGYNI</sequence>